<reference evidence="1" key="1">
    <citation type="journal article" date="2014" name="Int. J. Syst. Evol. Microbiol.">
        <title>Complete genome sequence of Corynebacterium casei LMG S-19264T (=DSM 44701T), isolated from a smear-ripened cheese.</title>
        <authorList>
            <consortium name="US DOE Joint Genome Institute (JGI-PGF)"/>
            <person name="Walter F."/>
            <person name="Albersmeier A."/>
            <person name="Kalinowski J."/>
            <person name="Ruckert C."/>
        </authorList>
    </citation>
    <scope>NUCLEOTIDE SEQUENCE</scope>
    <source>
        <strain evidence="1">VKM Ac-1940</strain>
    </source>
</reference>
<keyword evidence="2" id="KW-1185">Reference proteome</keyword>
<dbReference type="AlphaFoldDB" id="A0A9W6HNN0"/>
<dbReference type="Proteomes" id="UP001142291">
    <property type="component" value="Unassembled WGS sequence"/>
</dbReference>
<protein>
    <recommendedName>
        <fullName evidence="3">Methyltransferase</fullName>
    </recommendedName>
</protein>
<sequence length="69" mass="7291">MSTVPSAVWVAYGSEGRVVGTIRRGDEGYTATVAGADASIGTYPSMDIAKNALHGHLTPGSEWPTFREH</sequence>
<name>A0A9W6HNN0_9MICO</name>
<evidence type="ECO:0000313" key="1">
    <source>
        <dbReference type="EMBL" id="GLJ96071.1"/>
    </source>
</evidence>
<reference evidence="1" key="2">
    <citation type="submission" date="2023-01" db="EMBL/GenBank/DDBJ databases">
        <authorList>
            <person name="Sun Q."/>
            <person name="Evtushenko L."/>
        </authorList>
    </citation>
    <scope>NUCLEOTIDE SEQUENCE</scope>
    <source>
        <strain evidence="1">VKM Ac-1940</strain>
    </source>
</reference>
<organism evidence="1 2">
    <name type="scientific">Microbacterium dextranolyticum</name>
    <dbReference type="NCBI Taxonomy" id="36806"/>
    <lineage>
        <taxon>Bacteria</taxon>
        <taxon>Bacillati</taxon>
        <taxon>Actinomycetota</taxon>
        <taxon>Actinomycetes</taxon>
        <taxon>Micrococcales</taxon>
        <taxon>Microbacteriaceae</taxon>
        <taxon>Microbacterium</taxon>
    </lineage>
</organism>
<comment type="caution">
    <text evidence="1">The sequence shown here is derived from an EMBL/GenBank/DDBJ whole genome shotgun (WGS) entry which is preliminary data.</text>
</comment>
<evidence type="ECO:0000313" key="2">
    <source>
        <dbReference type="Proteomes" id="UP001142291"/>
    </source>
</evidence>
<proteinExistence type="predicted"/>
<dbReference type="RefSeq" id="WP_204963491.1">
    <property type="nucleotide sequence ID" value="NZ_BAAAUR010000001.1"/>
</dbReference>
<accession>A0A9W6HNN0</accession>
<evidence type="ECO:0008006" key="3">
    <source>
        <dbReference type="Google" id="ProtNLM"/>
    </source>
</evidence>
<dbReference type="EMBL" id="BSER01000009">
    <property type="protein sequence ID" value="GLJ96071.1"/>
    <property type="molecule type" value="Genomic_DNA"/>
</dbReference>
<gene>
    <name evidence="1" type="ORF">GCM10017591_21340</name>
</gene>